<feature type="transmembrane region" description="Helical" evidence="2">
    <location>
        <begin position="770"/>
        <end position="794"/>
    </location>
</feature>
<feature type="region of interest" description="Disordered" evidence="1">
    <location>
        <begin position="301"/>
        <end position="339"/>
    </location>
</feature>
<dbReference type="OrthoDB" id="3251367at2759"/>
<proteinExistence type="predicted"/>
<feature type="compositionally biased region" description="Low complexity" evidence="1">
    <location>
        <begin position="189"/>
        <end position="230"/>
    </location>
</feature>
<dbReference type="AlphaFoldDB" id="A0A0C9W879"/>
<evidence type="ECO:0000313" key="3">
    <source>
        <dbReference type="EMBL" id="KIJ63628.1"/>
    </source>
</evidence>
<feature type="compositionally biased region" description="Low complexity" evidence="1">
    <location>
        <begin position="115"/>
        <end position="142"/>
    </location>
</feature>
<dbReference type="EMBL" id="KN839850">
    <property type="protein sequence ID" value="KIJ63628.1"/>
    <property type="molecule type" value="Genomic_DNA"/>
</dbReference>
<keyword evidence="2" id="KW-0812">Transmembrane</keyword>
<feature type="region of interest" description="Disordered" evidence="1">
    <location>
        <begin position="476"/>
        <end position="630"/>
    </location>
</feature>
<feature type="region of interest" description="Disordered" evidence="1">
    <location>
        <begin position="359"/>
        <end position="445"/>
    </location>
</feature>
<evidence type="ECO:0000256" key="2">
    <source>
        <dbReference type="SAM" id="Phobius"/>
    </source>
</evidence>
<name>A0A0C9W879_9AGAM</name>
<feature type="compositionally biased region" description="Polar residues" evidence="1">
    <location>
        <begin position="405"/>
        <end position="416"/>
    </location>
</feature>
<feature type="compositionally biased region" description="Pro residues" evidence="1">
    <location>
        <begin position="231"/>
        <end position="247"/>
    </location>
</feature>
<evidence type="ECO:0000256" key="1">
    <source>
        <dbReference type="SAM" id="MobiDB-lite"/>
    </source>
</evidence>
<sequence length="795" mass="83539">MRRFLSSSSTKDSSSFVPTTSNSKGKQRQRDRGAGSFDVSTASTSTPGYTSLPNTMEVHVSTEREIHSTEGYGHGSGGDEEGFQRLGSTSTLGDGSTAYLAVRGASQPHLAFPGTSPASAAASSSSLRPSPTPSLAASASSRPLPPGIRVPTHPYPYWHSHTPSSSSQSSLESPATTSHVNWISGGNAGAAPTASSSTPYLPPSSSSSTGPSMHPSPNPHASSSSKSLPLPILPYFPPPPTSPPPETAAPAVSARPRIIHPSKSTHSLRVPVQEYYGAPLSPIVEQEYMSPEKRCVSLVSEGGSGSAARTSTGGTRESTALTARTSPVSPGLASPGGVSVTPVSAVPISPVLVQAAGGTPRMQGQGMQGGQGMQTPVTPSYAGGVVPFSRRRDEEGGDSPRPSPVFSTFLSRPLNRSISLSSTRTHQSSGSSAGRTPPVIPPLDLRPEFRGQAFLTTPTSLSSRGMLDVTYGYGEGDDESVDEAGRRESFVTARTGAGRESRYSLAPEGPEEEEGGGEGGQRDSGGTVHPFDGTPHAHPHDLSKPRKPPLPPRPTMAHPRSASRTSSYPPSYNYPPGAHEYHHPHAHTHYNPHPLSHANDYYHPHRPSPSPHPGVSAPSLHSLGSVPSTSSSFVDRRFAESSLYLTPSSERFPAAHKEPKRTFDTIQVLFWVGFIAPWCWLIGGWLISPSSSSSSRYGGGALGRVRGGSSLLPLWTGKSMQSFDTVKMQHGYPFVAPSVLSLTPPSYNRVVLTPKPARGARNPWVWRCRVAACTSGVVIVVAFVVALVVVGMGAV</sequence>
<keyword evidence="2" id="KW-0472">Membrane</keyword>
<feature type="compositionally biased region" description="Polar residues" evidence="1">
    <location>
        <begin position="317"/>
        <end position="328"/>
    </location>
</feature>
<feature type="region of interest" description="Disordered" evidence="1">
    <location>
        <begin position="1"/>
        <end position="90"/>
    </location>
</feature>
<gene>
    <name evidence="3" type="ORF">HYDPIDRAFT_168434</name>
</gene>
<evidence type="ECO:0000313" key="4">
    <source>
        <dbReference type="Proteomes" id="UP000053820"/>
    </source>
</evidence>
<feature type="compositionally biased region" description="Low complexity" evidence="1">
    <location>
        <begin position="1"/>
        <end position="15"/>
    </location>
</feature>
<feature type="compositionally biased region" description="Low complexity" evidence="1">
    <location>
        <begin position="566"/>
        <end position="578"/>
    </location>
</feature>
<feature type="compositionally biased region" description="Low complexity" evidence="1">
    <location>
        <begin position="151"/>
        <end position="178"/>
    </location>
</feature>
<dbReference type="Proteomes" id="UP000053820">
    <property type="component" value="Unassembled WGS sequence"/>
</dbReference>
<accession>A0A0C9W879</accession>
<protein>
    <submittedName>
        <fullName evidence="3">Uncharacterized protein</fullName>
    </submittedName>
</protein>
<feature type="compositionally biased region" description="Low complexity" evidence="1">
    <location>
        <begin position="417"/>
        <end position="432"/>
    </location>
</feature>
<reference evidence="3 4" key="1">
    <citation type="submission" date="2014-04" db="EMBL/GenBank/DDBJ databases">
        <title>Evolutionary Origins and Diversification of the Mycorrhizal Mutualists.</title>
        <authorList>
            <consortium name="DOE Joint Genome Institute"/>
            <consortium name="Mycorrhizal Genomics Consortium"/>
            <person name="Kohler A."/>
            <person name="Kuo A."/>
            <person name="Nagy L.G."/>
            <person name="Floudas D."/>
            <person name="Copeland A."/>
            <person name="Barry K.W."/>
            <person name="Cichocki N."/>
            <person name="Veneault-Fourrey C."/>
            <person name="LaButti K."/>
            <person name="Lindquist E.A."/>
            <person name="Lipzen A."/>
            <person name="Lundell T."/>
            <person name="Morin E."/>
            <person name="Murat C."/>
            <person name="Riley R."/>
            <person name="Ohm R."/>
            <person name="Sun H."/>
            <person name="Tunlid A."/>
            <person name="Henrissat B."/>
            <person name="Grigoriev I.V."/>
            <person name="Hibbett D.S."/>
            <person name="Martin F."/>
        </authorList>
    </citation>
    <scope>NUCLEOTIDE SEQUENCE [LARGE SCALE GENOMIC DNA]</scope>
    <source>
        <strain evidence="3 4">MD-312</strain>
    </source>
</reference>
<feature type="compositionally biased region" description="Polar residues" evidence="1">
    <location>
        <begin position="38"/>
        <end position="54"/>
    </location>
</feature>
<feature type="compositionally biased region" description="Low complexity" evidence="1">
    <location>
        <begin position="306"/>
        <end position="316"/>
    </location>
</feature>
<keyword evidence="2" id="KW-1133">Transmembrane helix</keyword>
<organism evidence="3 4">
    <name type="scientific">Hydnomerulius pinastri MD-312</name>
    <dbReference type="NCBI Taxonomy" id="994086"/>
    <lineage>
        <taxon>Eukaryota</taxon>
        <taxon>Fungi</taxon>
        <taxon>Dikarya</taxon>
        <taxon>Basidiomycota</taxon>
        <taxon>Agaricomycotina</taxon>
        <taxon>Agaricomycetes</taxon>
        <taxon>Agaricomycetidae</taxon>
        <taxon>Boletales</taxon>
        <taxon>Boletales incertae sedis</taxon>
        <taxon>Leucogyrophana</taxon>
    </lineage>
</organism>
<dbReference type="HOGENOM" id="CLU_353381_0_0_1"/>
<keyword evidence="4" id="KW-1185">Reference proteome</keyword>
<feature type="region of interest" description="Disordered" evidence="1">
    <location>
        <begin position="111"/>
        <end position="252"/>
    </location>
</feature>
<feature type="transmembrane region" description="Helical" evidence="2">
    <location>
        <begin position="668"/>
        <end position="687"/>
    </location>
</feature>